<dbReference type="EMBL" id="CP133619">
    <property type="protein sequence ID" value="WMV40269.1"/>
    <property type="molecule type" value="Genomic_DNA"/>
</dbReference>
<sequence length="760" mass="83472">MATTKSFLILIFMLLATTSSTFASLEEMVTVLSIDGGAIRGIIPGVILEFLEGELQDLYDLLFFSSQRIDNNPDARLADYFDVIGGTSTGGLLVAMITTPNENNRPFAAANETVPFYFEHGPRIFSRRPLFPIIPGPQYNSTYLMQVIKEKMGETRLNQTLTEVVISAFDIQTNKPVIFTKSNLAESPELNAKMYDICYSTAAAPTFFAPHYFVTTISNGDPYEFNLVDGGVATVGDPALLSVSVAMKHAENEDPAFASIKSMNYKKMLLLSLGTGTTSDFRETYTAAEAARWNPPKWMSVIQNMTQAGSTYMTDYYLSTAFKALGSQDNYLRVQENALTGTTVTWDNASPENMELLKQVGKDLLNKQVSKDNPDETYADALLGYKRERIGSDINGPKAKVEFKPKYRSRRTETGLGPKSSLPYNLLRLSELDGKDARVVDYFDVIAGTSTSGILATMITAPNENNLPFCAAKDIVSFYFEHGPRIFPPSALPPIFAPKYDGKYLHKVLQDKLGETRLHQALTNVVIPTFDIKKNQPIIFTKSKLANSPELDAKMCDICYSTAAAPTYFPPHYFVTNDAKGNQVEFNLIDGSVVAANLENALTGSTTAMDNATEANMKLLVQVGENLLKKQNSKEDPETNEEALKSAAQAELTTGPNKLGHQTIYATTSSTFASLEEMVTILSIDGGAIKGIIPGVILEFLEGELQRIDNNPNARLADYFNIIGGTSTRGLLAAMITTPNENNRPFAAANETVPFYFEHV</sequence>
<evidence type="ECO:0000313" key="13">
    <source>
        <dbReference type="Proteomes" id="UP001234989"/>
    </source>
</evidence>
<keyword evidence="5" id="KW-0758">Storage protein</keyword>
<evidence type="ECO:0000313" key="12">
    <source>
        <dbReference type="EMBL" id="WMV40269.1"/>
    </source>
</evidence>
<proteinExistence type="inferred from homology"/>
<keyword evidence="13" id="KW-1185">Reference proteome</keyword>
<evidence type="ECO:0000256" key="10">
    <source>
        <dbReference type="SAM" id="SignalP"/>
    </source>
</evidence>
<evidence type="ECO:0000256" key="5">
    <source>
        <dbReference type="ARBA" id="ARBA00022761"/>
    </source>
</evidence>
<dbReference type="GO" id="GO:0004620">
    <property type="term" value="F:phospholipase activity"/>
    <property type="evidence" value="ECO:0007669"/>
    <property type="project" value="TreeGrafter"/>
</dbReference>
<feature type="active site" description="Nucleophile" evidence="8">
    <location>
        <position position="88"/>
    </location>
</feature>
<keyword evidence="8 9" id="KW-0442">Lipid degradation</keyword>
<dbReference type="Gene3D" id="3.40.1090.10">
    <property type="entry name" value="Cytosolic phospholipase A2 catalytic domain"/>
    <property type="match status" value="3"/>
</dbReference>
<name>A0AAF0U6X4_SOLVR</name>
<feature type="short sequence motif" description="DGA/G" evidence="8">
    <location>
        <begin position="229"/>
        <end position="231"/>
    </location>
</feature>
<dbReference type="PROSITE" id="PS51635">
    <property type="entry name" value="PNPLA"/>
    <property type="match status" value="3"/>
</dbReference>
<feature type="domain" description="PNPLA" evidence="11">
    <location>
        <begin position="32"/>
        <end position="243"/>
    </location>
</feature>
<keyword evidence="6 8" id="KW-0443">Lipid metabolism</keyword>
<gene>
    <name evidence="12" type="ORF">MTR67_033654</name>
</gene>
<protein>
    <recommendedName>
        <fullName evidence="9">Patatin</fullName>
        <ecNumber evidence="9">3.1.1.-</ecNumber>
    </recommendedName>
</protein>
<keyword evidence="3" id="KW-0926">Vacuole</keyword>
<dbReference type="InterPro" id="IPR002641">
    <property type="entry name" value="PNPLA_dom"/>
</dbReference>
<feature type="signal peptide" evidence="10">
    <location>
        <begin position="1"/>
        <end position="23"/>
    </location>
</feature>
<evidence type="ECO:0000256" key="8">
    <source>
        <dbReference type="PROSITE-ProRule" id="PRU01161"/>
    </source>
</evidence>
<dbReference type="AlphaFoldDB" id="A0AAF0U6X4"/>
<feature type="short sequence motif" description="GXSXG" evidence="8">
    <location>
        <begin position="86"/>
        <end position="90"/>
    </location>
</feature>
<dbReference type="SUPFAM" id="SSF52151">
    <property type="entry name" value="FabD/lysophospholipase-like"/>
    <property type="match status" value="3"/>
</dbReference>
<evidence type="ECO:0000259" key="11">
    <source>
        <dbReference type="PROSITE" id="PS51635"/>
    </source>
</evidence>
<feature type="domain" description="PNPLA" evidence="11">
    <location>
        <begin position="411"/>
        <end position="603"/>
    </location>
</feature>
<organism evidence="12 13">
    <name type="scientific">Solanum verrucosum</name>
    <dbReference type="NCBI Taxonomy" id="315347"/>
    <lineage>
        <taxon>Eukaryota</taxon>
        <taxon>Viridiplantae</taxon>
        <taxon>Streptophyta</taxon>
        <taxon>Embryophyta</taxon>
        <taxon>Tracheophyta</taxon>
        <taxon>Spermatophyta</taxon>
        <taxon>Magnoliopsida</taxon>
        <taxon>eudicotyledons</taxon>
        <taxon>Gunneridae</taxon>
        <taxon>Pentapetalae</taxon>
        <taxon>asterids</taxon>
        <taxon>lamiids</taxon>
        <taxon>Solanales</taxon>
        <taxon>Solanaceae</taxon>
        <taxon>Solanoideae</taxon>
        <taxon>Solaneae</taxon>
        <taxon>Solanum</taxon>
    </lineage>
</organism>
<feature type="active site" description="Proton acceptor" evidence="8">
    <location>
        <position position="229"/>
    </location>
</feature>
<keyword evidence="4 10" id="KW-0732">Signal</keyword>
<evidence type="ECO:0000256" key="1">
    <source>
        <dbReference type="ARBA" id="ARBA00004116"/>
    </source>
</evidence>
<comment type="similarity">
    <text evidence="2 9">Belongs to the patatin family.</text>
</comment>
<evidence type="ECO:0000256" key="9">
    <source>
        <dbReference type="RuleBase" id="RU361262"/>
    </source>
</evidence>
<dbReference type="GO" id="GO:0005773">
    <property type="term" value="C:vacuole"/>
    <property type="evidence" value="ECO:0007669"/>
    <property type="project" value="UniProtKB-SubCell"/>
</dbReference>
<comment type="function">
    <text evidence="9">Lipolytic acyl hydrolase (LAH).</text>
</comment>
<comment type="domain">
    <text evidence="9">The nitrogen atoms of the two glycine residues in the GGXR motif define the oxyanion hole, and stabilize the oxyanion that forms during the nucleophilic attack by the catalytic serine during substrate cleavage.</text>
</comment>
<evidence type="ECO:0000256" key="3">
    <source>
        <dbReference type="ARBA" id="ARBA00022554"/>
    </source>
</evidence>
<dbReference type="GO" id="GO:0016042">
    <property type="term" value="P:lipid catabolic process"/>
    <property type="evidence" value="ECO:0007669"/>
    <property type="project" value="UniProtKB-UniRule"/>
</dbReference>
<feature type="domain" description="PNPLA" evidence="11">
    <location>
        <begin position="682"/>
        <end position="760"/>
    </location>
</feature>
<evidence type="ECO:0000256" key="2">
    <source>
        <dbReference type="ARBA" id="ARBA00010240"/>
    </source>
</evidence>
<feature type="active site" description="Proton acceptor" evidence="8">
    <location>
        <position position="590"/>
    </location>
</feature>
<evidence type="ECO:0000256" key="4">
    <source>
        <dbReference type="ARBA" id="ARBA00022729"/>
    </source>
</evidence>
<dbReference type="PANTHER" id="PTHR32176">
    <property type="entry name" value="XYLOSE ISOMERASE"/>
    <property type="match status" value="1"/>
</dbReference>
<evidence type="ECO:0000256" key="7">
    <source>
        <dbReference type="ARBA" id="ARBA00023180"/>
    </source>
</evidence>
<evidence type="ECO:0000256" key="6">
    <source>
        <dbReference type="ARBA" id="ARBA00023098"/>
    </source>
</evidence>
<dbReference type="EC" id="3.1.1.-" evidence="9"/>
<comment type="caution">
    <text evidence="8">Lacks conserved residue(s) required for the propagation of feature annotation.</text>
</comment>
<dbReference type="Proteomes" id="UP001234989">
    <property type="component" value="Chromosome 8"/>
</dbReference>
<dbReference type="PANTHER" id="PTHR32176:SF85">
    <property type="entry name" value="PATATIN GROUP D-2"/>
    <property type="match status" value="1"/>
</dbReference>
<dbReference type="GO" id="GO:0045735">
    <property type="term" value="F:nutrient reservoir activity"/>
    <property type="evidence" value="ECO:0007669"/>
    <property type="project" value="UniProtKB-KW"/>
</dbReference>
<reference evidence="12" key="1">
    <citation type="submission" date="2023-08" db="EMBL/GenBank/DDBJ databases">
        <title>A de novo genome assembly of Solanum verrucosum Schlechtendal, a Mexican diploid species geographically isolated from the other diploid A-genome species in potato relatives.</title>
        <authorList>
            <person name="Hosaka K."/>
        </authorList>
    </citation>
    <scope>NUCLEOTIDE SEQUENCE</scope>
    <source>
        <tissue evidence="12">Young leaves</tissue>
    </source>
</reference>
<dbReference type="GO" id="GO:0047372">
    <property type="term" value="F:monoacylglycerol lipase activity"/>
    <property type="evidence" value="ECO:0007669"/>
    <property type="project" value="TreeGrafter"/>
</dbReference>
<keyword evidence="7" id="KW-0325">Glycoprotein</keyword>
<comment type="subcellular location">
    <subcellularLocation>
        <location evidence="1">Vacuole</location>
    </subcellularLocation>
</comment>
<accession>A0AAF0U6X4</accession>
<dbReference type="Pfam" id="PF01734">
    <property type="entry name" value="Patatin"/>
    <property type="match status" value="2"/>
</dbReference>
<keyword evidence="8 9" id="KW-0378">Hydrolase</keyword>
<feature type="chain" id="PRO_5042112337" description="Patatin" evidence="10">
    <location>
        <begin position="24"/>
        <end position="760"/>
    </location>
</feature>
<dbReference type="InterPro" id="IPR016035">
    <property type="entry name" value="Acyl_Trfase/lysoPLipase"/>
</dbReference>
<feature type="active site" description="Nucleophile" evidence="8">
    <location>
        <position position="450"/>
    </location>
</feature>